<evidence type="ECO:0000256" key="1">
    <source>
        <dbReference type="ARBA" id="ARBA00022723"/>
    </source>
</evidence>
<feature type="domain" description="MYND-type" evidence="6">
    <location>
        <begin position="25"/>
        <end position="61"/>
    </location>
</feature>
<dbReference type="OMA" id="YCSAQKS"/>
<dbReference type="SUPFAM" id="SSF63748">
    <property type="entry name" value="Tudor/PWWP/MBT"/>
    <property type="match status" value="4"/>
</dbReference>
<protein>
    <submittedName>
        <fullName evidence="7">Tudor domain containing 1</fullName>
    </submittedName>
</protein>
<dbReference type="InterPro" id="IPR050621">
    <property type="entry name" value="Tudor_domain_containing"/>
</dbReference>
<keyword evidence="2 4" id="KW-0863">Zinc-finger</keyword>
<dbReference type="InterPro" id="IPR002893">
    <property type="entry name" value="Znf_MYND"/>
</dbReference>
<dbReference type="Pfam" id="PF00567">
    <property type="entry name" value="TUDOR"/>
    <property type="match status" value="4"/>
</dbReference>
<sequence>MDLWPNWSLSEEGTSIQFLWRSGRWHRCGVLRSLRCTQCKQIYYCSLDCQQKDWQMHSIVCKPENMLSTNTNKIKEQDEKREEQANRVMFSDLNTLGVKKSMKIEGTITEFHNPDEFFVLVNSSEVLSNITKLIVKLKDYSGVNQDEYVPVRGEVGVAKYSVDQNWYRALIEEVDIIKKNAWVLYIDYGNRENVPLNKIKQLHKEISHVPPCAIKCCVANVLLAKQGWNANYHNAIAPVLTGKYCLLTIVDVLVGEMMPYFAVDAVLPDCGKHLHEILMEMGHVWNSKGMNIKEENSATGKSLVSLIRQVISLSIGDVFLGVVAHIQTPGDFFCQQMGNGCKLSELQISLHEYCGKVSATPDFCPAIGDMCCAQFTEDNQWYRASVLAYISDKTALVGYVDYGNVEVLHLSKLRPIIPELVELPVQAIKCTLAGVKPTSGTWSTEATSVMKQLMQNKVATIKIMDKKENTFVVEISDESVSPIRNVSEYLVKSGCAVEETTTGLTGSEVARVDWSWVTLTAEQVVNVTVCVLYNPSEFYCHLLNNDDLNALKELNASLTEFCKKIAPNVSKLTVGELCCAYFSGDGRWYRALVKDATSFEAFKVQFVDYGNCQEVTLDKVRQLSSSFLKLPFQAIRCRLSGNGLSYFNTSLQMLTAGKTLQARVISLTENGAEVELIDNSSSSPVMISDILIHEKLGLKKEILSDQKMPPNELAANHFQVLLLSNITEMSTCIQWTSTELPVDKTVNVRALHVIHPGLFYVVPIKVKGKDKSVQCLYCISIKVKPFFPSMKVSDNNWYRAVVLENRVSKAKVAYADYGNVEILPCSRLLPIIAPYLELPVQILKCSLAGITSLDGKWSLSATQKVKCLLLNEAVTITVKRVDGDIHAVTAKINGDRGILDVADQLVTESMAKYCSSGNQCSKQSPCCCTELRKQVSVNPELKFCLFPDSDCLQR</sequence>
<evidence type="ECO:0000256" key="2">
    <source>
        <dbReference type="ARBA" id="ARBA00022771"/>
    </source>
</evidence>
<dbReference type="PANTHER" id="PTHR22948:SF4">
    <property type="entry name" value="TUDOR DOMAIN-CONTAINING PROTEIN 1"/>
    <property type="match status" value="1"/>
</dbReference>
<name>A0A8D2J0E8_VARKO</name>
<keyword evidence="8" id="KW-1185">Reference proteome</keyword>
<feature type="domain" description="Tudor" evidence="5">
    <location>
        <begin position="149"/>
        <end position="209"/>
    </location>
</feature>
<proteinExistence type="predicted"/>
<dbReference type="PROSITE" id="PS50865">
    <property type="entry name" value="ZF_MYND_2"/>
    <property type="match status" value="1"/>
</dbReference>
<organism evidence="7 8">
    <name type="scientific">Varanus komodoensis</name>
    <name type="common">Komodo dragon</name>
    <dbReference type="NCBI Taxonomy" id="61221"/>
    <lineage>
        <taxon>Eukaryota</taxon>
        <taxon>Metazoa</taxon>
        <taxon>Chordata</taxon>
        <taxon>Craniata</taxon>
        <taxon>Vertebrata</taxon>
        <taxon>Euteleostomi</taxon>
        <taxon>Lepidosauria</taxon>
        <taxon>Squamata</taxon>
        <taxon>Bifurcata</taxon>
        <taxon>Unidentata</taxon>
        <taxon>Episquamata</taxon>
        <taxon>Toxicofera</taxon>
        <taxon>Anguimorpha</taxon>
        <taxon>Paleoanguimorpha</taxon>
        <taxon>Varanoidea</taxon>
        <taxon>Varanidae</taxon>
        <taxon>Varanus</taxon>
    </lineage>
</organism>
<dbReference type="InterPro" id="IPR035437">
    <property type="entry name" value="SNase_OB-fold_sf"/>
</dbReference>
<evidence type="ECO:0000313" key="8">
    <source>
        <dbReference type="Proteomes" id="UP000694545"/>
    </source>
</evidence>
<evidence type="ECO:0000313" key="7">
    <source>
        <dbReference type="Ensembl" id="ENSVKKP00000005308.1"/>
    </source>
</evidence>
<keyword evidence="3" id="KW-0862">Zinc</keyword>
<dbReference type="Gene3D" id="2.30.30.140">
    <property type="match status" value="4"/>
</dbReference>
<dbReference type="Pfam" id="PF01753">
    <property type="entry name" value="zf-MYND"/>
    <property type="match status" value="1"/>
</dbReference>
<feature type="domain" description="Tudor" evidence="5">
    <location>
        <begin position="571"/>
        <end position="630"/>
    </location>
</feature>
<dbReference type="PANTHER" id="PTHR22948">
    <property type="entry name" value="TUDOR DOMAIN CONTAINING PROTEIN"/>
    <property type="match status" value="1"/>
</dbReference>
<dbReference type="InterPro" id="IPR002999">
    <property type="entry name" value="Tudor"/>
</dbReference>
<dbReference type="SMART" id="SM00333">
    <property type="entry name" value="TUDOR"/>
    <property type="match status" value="4"/>
</dbReference>
<evidence type="ECO:0000256" key="4">
    <source>
        <dbReference type="PROSITE-ProRule" id="PRU00134"/>
    </source>
</evidence>
<dbReference type="Ensembl" id="ENSVKKT00000005456.1">
    <property type="protein sequence ID" value="ENSVKKP00000005308.1"/>
    <property type="gene ID" value="ENSVKKG00000003917.1"/>
</dbReference>
<evidence type="ECO:0000259" key="6">
    <source>
        <dbReference type="PROSITE" id="PS50865"/>
    </source>
</evidence>
<dbReference type="GO" id="GO:0008270">
    <property type="term" value="F:zinc ion binding"/>
    <property type="evidence" value="ECO:0007669"/>
    <property type="project" value="UniProtKB-KW"/>
</dbReference>
<reference evidence="7" key="2">
    <citation type="submission" date="2025-09" db="UniProtKB">
        <authorList>
            <consortium name="Ensembl"/>
        </authorList>
    </citation>
    <scope>IDENTIFICATION</scope>
</reference>
<accession>A0A8D2J0E8</accession>
<dbReference type="FunFam" id="2.30.30.140:FF:000048">
    <property type="entry name" value="Tudor domain containing 1"/>
    <property type="match status" value="1"/>
</dbReference>
<dbReference type="PROSITE" id="PS50304">
    <property type="entry name" value="TUDOR"/>
    <property type="match status" value="4"/>
</dbReference>
<evidence type="ECO:0000259" key="5">
    <source>
        <dbReference type="PROSITE" id="PS50304"/>
    </source>
</evidence>
<dbReference type="Gene3D" id="2.40.50.90">
    <property type="match status" value="4"/>
</dbReference>
<dbReference type="FunFam" id="2.30.30.140:FF:000018">
    <property type="entry name" value="Serine/threonine-protein kinase 31"/>
    <property type="match status" value="2"/>
</dbReference>
<feature type="domain" description="Tudor" evidence="5">
    <location>
        <begin position="364"/>
        <end position="423"/>
    </location>
</feature>
<keyword evidence="1" id="KW-0479">Metal-binding</keyword>
<dbReference type="InterPro" id="IPR047377">
    <property type="entry name" value="Tudor_TDRD1_rpt2"/>
</dbReference>
<dbReference type="Proteomes" id="UP000694545">
    <property type="component" value="Unplaced"/>
</dbReference>
<dbReference type="CDD" id="cd20409">
    <property type="entry name" value="Tudor_TDRD1_rpt2"/>
    <property type="match status" value="1"/>
</dbReference>
<reference evidence="7" key="1">
    <citation type="submission" date="2025-08" db="UniProtKB">
        <authorList>
            <consortium name="Ensembl"/>
        </authorList>
    </citation>
    <scope>IDENTIFICATION</scope>
</reference>
<evidence type="ECO:0000256" key="3">
    <source>
        <dbReference type="ARBA" id="ARBA00022833"/>
    </source>
</evidence>
<dbReference type="AlphaFoldDB" id="A0A8D2J0E8"/>
<dbReference type="SUPFAM" id="SSF144232">
    <property type="entry name" value="HIT/MYND zinc finger-like"/>
    <property type="match status" value="1"/>
</dbReference>
<dbReference type="Gene3D" id="6.10.140.2220">
    <property type="match status" value="1"/>
</dbReference>
<feature type="domain" description="Tudor" evidence="5">
    <location>
        <begin position="780"/>
        <end position="838"/>
    </location>
</feature>